<dbReference type="PANTHER" id="PTHR47584:SF14">
    <property type="entry name" value="L10-INTERACTING MYB DOMAIN-CONTAINING PROTEIN-LIKE"/>
    <property type="match status" value="1"/>
</dbReference>
<evidence type="ECO:0000313" key="1">
    <source>
        <dbReference type="EMBL" id="RVX14380.1"/>
    </source>
</evidence>
<dbReference type="EMBL" id="QGNW01000021">
    <property type="protein sequence ID" value="RVX14380.1"/>
    <property type="molecule type" value="Genomic_DNA"/>
</dbReference>
<name>A0A438JZJ7_VITVI</name>
<comment type="caution">
    <text evidence="1">The sequence shown here is derived from an EMBL/GenBank/DDBJ whole genome shotgun (WGS) entry which is preliminary data.</text>
</comment>
<protein>
    <submittedName>
        <fullName evidence="1">Uncharacterized protein</fullName>
    </submittedName>
</protein>
<evidence type="ECO:0000313" key="2">
    <source>
        <dbReference type="Proteomes" id="UP000288805"/>
    </source>
</evidence>
<dbReference type="AlphaFoldDB" id="A0A438JZJ7"/>
<proteinExistence type="predicted"/>
<organism evidence="1 2">
    <name type="scientific">Vitis vinifera</name>
    <name type="common">Grape</name>
    <dbReference type="NCBI Taxonomy" id="29760"/>
    <lineage>
        <taxon>Eukaryota</taxon>
        <taxon>Viridiplantae</taxon>
        <taxon>Streptophyta</taxon>
        <taxon>Embryophyta</taxon>
        <taxon>Tracheophyta</taxon>
        <taxon>Spermatophyta</taxon>
        <taxon>Magnoliopsida</taxon>
        <taxon>eudicotyledons</taxon>
        <taxon>Gunneridae</taxon>
        <taxon>Pentapetalae</taxon>
        <taxon>rosids</taxon>
        <taxon>Vitales</taxon>
        <taxon>Vitaceae</taxon>
        <taxon>Viteae</taxon>
        <taxon>Vitis</taxon>
    </lineage>
</organism>
<dbReference type="PANTHER" id="PTHR47584">
    <property type="match status" value="1"/>
</dbReference>
<gene>
    <name evidence="1" type="ORF">CK203_017344</name>
</gene>
<sequence>MATKVTYFEDGGMWSGYIEKIFIDIIVIEVNRGGVTTHSGKRTSDYCGDRRGKKKSRLGQMGDALKAWVEASKVRFETSKAKTEALLARVERYKGRTSIEATSSSNTHEFNITKCMTALENIRLLDNEKYMEVVEKFTYAEWREIFMNMLDERKKAWIGRL</sequence>
<dbReference type="Proteomes" id="UP000288805">
    <property type="component" value="Unassembled WGS sequence"/>
</dbReference>
<accession>A0A438JZJ7</accession>
<reference evidence="1 2" key="1">
    <citation type="journal article" date="2018" name="PLoS Genet.">
        <title>Population sequencing reveals clonal diversity and ancestral inbreeding in the grapevine cultivar Chardonnay.</title>
        <authorList>
            <person name="Roach M.J."/>
            <person name="Johnson D.L."/>
            <person name="Bohlmann J."/>
            <person name="van Vuuren H.J."/>
            <person name="Jones S.J."/>
            <person name="Pretorius I.S."/>
            <person name="Schmidt S.A."/>
            <person name="Borneman A.R."/>
        </authorList>
    </citation>
    <scope>NUCLEOTIDE SEQUENCE [LARGE SCALE GENOMIC DNA]</scope>
    <source>
        <strain evidence="2">cv. Chardonnay</strain>
        <tissue evidence="1">Leaf</tissue>
    </source>
</reference>
<dbReference type="InterPro" id="IPR045026">
    <property type="entry name" value="LIMYB"/>
</dbReference>